<gene>
    <name evidence="1" type="ORF">SOO65_20295</name>
</gene>
<dbReference type="AlphaFoldDB" id="A0AAX4HPE8"/>
<reference evidence="1 2" key="1">
    <citation type="submission" date="2023-11" db="EMBL/GenBank/DDBJ databases">
        <title>Peredibacter starrii A3.12.</title>
        <authorList>
            <person name="Mitchell R.J."/>
        </authorList>
    </citation>
    <scope>NUCLEOTIDE SEQUENCE [LARGE SCALE GENOMIC DNA]</scope>
    <source>
        <strain evidence="1 2">A3.12</strain>
    </source>
</reference>
<dbReference type="KEGG" id="psti:SOO65_20295"/>
<proteinExistence type="predicted"/>
<keyword evidence="2" id="KW-1185">Reference proteome</keyword>
<evidence type="ECO:0000313" key="1">
    <source>
        <dbReference type="EMBL" id="WPU65040.1"/>
    </source>
</evidence>
<dbReference type="EMBL" id="CP139487">
    <property type="protein sequence ID" value="WPU65040.1"/>
    <property type="molecule type" value="Genomic_DNA"/>
</dbReference>
<sequence>MSGSSIDSLKIKAKLLQKAKKKQGKEIALKDAYAIIAKTAGYPSWKEMKDEYEAADVLNPPKWSAQWKTWFANKEEALKHLTPDSYLIPYRKECFICDANYISALGILPDDPDLSRVGHDWTSPQDSLAWTRLVTKIKNRGKL</sequence>
<dbReference type="RefSeq" id="WP_321394983.1">
    <property type="nucleotide sequence ID" value="NZ_CP139487.1"/>
</dbReference>
<organism evidence="1 2">
    <name type="scientific">Peredibacter starrii</name>
    <dbReference type="NCBI Taxonomy" id="28202"/>
    <lineage>
        <taxon>Bacteria</taxon>
        <taxon>Pseudomonadati</taxon>
        <taxon>Bdellovibrionota</taxon>
        <taxon>Bacteriovoracia</taxon>
        <taxon>Bacteriovoracales</taxon>
        <taxon>Bacteriovoracaceae</taxon>
        <taxon>Peredibacter</taxon>
    </lineage>
</organism>
<accession>A0AAX4HPE8</accession>
<name>A0AAX4HPE8_9BACT</name>
<evidence type="ECO:0000313" key="2">
    <source>
        <dbReference type="Proteomes" id="UP001324634"/>
    </source>
</evidence>
<protein>
    <submittedName>
        <fullName evidence="1">Uncharacterized protein</fullName>
    </submittedName>
</protein>
<dbReference type="Proteomes" id="UP001324634">
    <property type="component" value="Chromosome"/>
</dbReference>